<dbReference type="GO" id="GO:0020037">
    <property type="term" value="F:heme binding"/>
    <property type="evidence" value="ECO:0007669"/>
    <property type="project" value="InterPro"/>
</dbReference>
<dbReference type="EMBL" id="JABXXO010000003">
    <property type="protein sequence ID" value="KAF7782968.1"/>
    <property type="molecule type" value="Genomic_DNA"/>
</dbReference>
<keyword evidence="4 9" id="KW-0349">Heme</keyword>
<evidence type="ECO:0000256" key="7">
    <source>
        <dbReference type="ARBA" id="ARBA00023004"/>
    </source>
</evidence>
<sequence>MAFLLLLQVLLLLLCLAVYFRHKSRFPLPPGLPRWPLLGNAFAIPTEAQHVFFKRLGAKLESKILHFQVFGQSMVVINDLKIAQDLLDKRSAVYSSRPRSRMLMDIMGIDFLFPFMPYGNEWRNRRRIFQRYFSPKNMSKEQDRQLEFIWKGLLPNLLESPQRFPEHLLSCLGGMITSSVYGIPVKRSSDPNVECQEHTFLVSEGSTTGRFLVDLIPALKYVPEWMPGAGFKTMAREWSFMVNRVISDMYTATLKGMDDGTTRECFVSWSLNEQRENDSGETNLQSGILQETAGTIYKAGTDTRLSTALTFILAMLLHPDVQRKAQAEIDAVVGSSRLPDFDDMPHLPYLSAVLRETLRWNPVLPLGIPHLTTEEDIYDGLRIPKGSMIIANSYAMLHDEDNFPQPELFKPERFLKEGKLNPDVFNPETTATFGFGRRICPGAQTAISSLYLVMASILALFVVSPELDSEDKPIEVGPRFSESIISRPLPFSCRITPRGDKKVENLLKEYMNFEII</sequence>
<dbReference type="GO" id="GO:0004497">
    <property type="term" value="F:monooxygenase activity"/>
    <property type="evidence" value="ECO:0007669"/>
    <property type="project" value="UniProtKB-KW"/>
</dbReference>
<evidence type="ECO:0000256" key="8">
    <source>
        <dbReference type="ARBA" id="ARBA00023033"/>
    </source>
</evidence>
<evidence type="ECO:0000256" key="5">
    <source>
        <dbReference type="ARBA" id="ARBA00022723"/>
    </source>
</evidence>
<dbReference type="InterPro" id="IPR050364">
    <property type="entry name" value="Cytochrome_P450_fung"/>
</dbReference>
<dbReference type="PANTHER" id="PTHR46300:SF7">
    <property type="entry name" value="P450, PUTATIVE (EUROFUNG)-RELATED"/>
    <property type="match status" value="1"/>
</dbReference>
<dbReference type="InterPro" id="IPR017972">
    <property type="entry name" value="Cyt_P450_CS"/>
</dbReference>
<dbReference type="PROSITE" id="PS00086">
    <property type="entry name" value="CYTOCHROME_P450"/>
    <property type="match status" value="1"/>
</dbReference>
<dbReference type="Proteomes" id="UP000629468">
    <property type="component" value="Unassembled WGS sequence"/>
</dbReference>
<comment type="cofactor">
    <cofactor evidence="1 9">
        <name>heme</name>
        <dbReference type="ChEBI" id="CHEBI:30413"/>
    </cofactor>
</comment>
<evidence type="ECO:0008006" key="14">
    <source>
        <dbReference type="Google" id="ProtNLM"/>
    </source>
</evidence>
<protein>
    <recommendedName>
        <fullName evidence="14">Cytochrome P450</fullName>
    </recommendedName>
</protein>
<evidence type="ECO:0000313" key="13">
    <source>
        <dbReference type="Proteomes" id="UP000629468"/>
    </source>
</evidence>
<evidence type="ECO:0000256" key="6">
    <source>
        <dbReference type="ARBA" id="ARBA00023002"/>
    </source>
</evidence>
<organism evidence="12 13">
    <name type="scientific">Agaricus bisporus var. burnettii</name>
    <dbReference type="NCBI Taxonomy" id="192524"/>
    <lineage>
        <taxon>Eukaryota</taxon>
        <taxon>Fungi</taxon>
        <taxon>Dikarya</taxon>
        <taxon>Basidiomycota</taxon>
        <taxon>Agaricomycotina</taxon>
        <taxon>Agaricomycetes</taxon>
        <taxon>Agaricomycetidae</taxon>
        <taxon>Agaricales</taxon>
        <taxon>Agaricineae</taxon>
        <taxon>Agaricaceae</taxon>
        <taxon>Agaricus</taxon>
    </lineage>
</organism>
<dbReference type="InterPro" id="IPR002401">
    <property type="entry name" value="Cyt_P450_E_grp-I"/>
</dbReference>
<evidence type="ECO:0000256" key="11">
    <source>
        <dbReference type="SAM" id="SignalP"/>
    </source>
</evidence>
<dbReference type="PRINTS" id="PR00463">
    <property type="entry name" value="EP450I"/>
</dbReference>
<dbReference type="PANTHER" id="PTHR46300">
    <property type="entry name" value="P450, PUTATIVE (EUROFUNG)-RELATED-RELATED"/>
    <property type="match status" value="1"/>
</dbReference>
<evidence type="ECO:0000313" key="12">
    <source>
        <dbReference type="EMBL" id="KAF7782968.1"/>
    </source>
</evidence>
<feature type="chain" id="PRO_5034203455" description="Cytochrome P450" evidence="11">
    <location>
        <begin position="18"/>
        <end position="516"/>
    </location>
</feature>
<keyword evidence="7 9" id="KW-0408">Iron</keyword>
<dbReference type="AlphaFoldDB" id="A0A8H7F902"/>
<gene>
    <name evidence="12" type="ORF">Agabi119p4_2344</name>
</gene>
<proteinExistence type="inferred from homology"/>
<evidence type="ECO:0000256" key="1">
    <source>
        <dbReference type="ARBA" id="ARBA00001971"/>
    </source>
</evidence>
<accession>A0A8H7F902</accession>
<comment type="pathway">
    <text evidence="2">Secondary metabolite biosynthesis.</text>
</comment>
<reference evidence="12 13" key="1">
    <citation type="journal article" name="Sci. Rep.">
        <title>Telomere-to-telomere assembled and centromere annotated genomes of the two main subspecies of the button mushroom Agaricus bisporus reveal especially polymorphic chromosome ends.</title>
        <authorList>
            <person name="Sonnenberg A.S.M."/>
            <person name="Sedaghat-Telgerd N."/>
            <person name="Lavrijssen B."/>
            <person name="Ohm R.A."/>
            <person name="Hendrickx P.M."/>
            <person name="Scholtmeijer K."/>
            <person name="Baars J.J.P."/>
            <person name="van Peer A."/>
        </authorList>
    </citation>
    <scope>NUCLEOTIDE SEQUENCE [LARGE SCALE GENOMIC DNA]</scope>
    <source>
        <strain evidence="12 13">H119_p4</strain>
    </source>
</reference>
<keyword evidence="11" id="KW-0732">Signal</keyword>
<evidence type="ECO:0000256" key="4">
    <source>
        <dbReference type="ARBA" id="ARBA00022617"/>
    </source>
</evidence>
<dbReference type="GO" id="GO:0016705">
    <property type="term" value="F:oxidoreductase activity, acting on paired donors, with incorporation or reduction of molecular oxygen"/>
    <property type="evidence" value="ECO:0007669"/>
    <property type="project" value="InterPro"/>
</dbReference>
<evidence type="ECO:0000256" key="10">
    <source>
        <dbReference type="RuleBase" id="RU000461"/>
    </source>
</evidence>
<comment type="similarity">
    <text evidence="3 10">Belongs to the cytochrome P450 family.</text>
</comment>
<dbReference type="GO" id="GO:0005506">
    <property type="term" value="F:iron ion binding"/>
    <property type="evidence" value="ECO:0007669"/>
    <property type="project" value="InterPro"/>
</dbReference>
<feature type="binding site" description="axial binding residue" evidence="9">
    <location>
        <position position="440"/>
    </location>
    <ligand>
        <name>heme</name>
        <dbReference type="ChEBI" id="CHEBI:30413"/>
    </ligand>
    <ligandPart>
        <name>Fe</name>
        <dbReference type="ChEBI" id="CHEBI:18248"/>
    </ligandPart>
</feature>
<keyword evidence="6 10" id="KW-0560">Oxidoreductase</keyword>
<dbReference type="SUPFAM" id="SSF48264">
    <property type="entry name" value="Cytochrome P450"/>
    <property type="match status" value="1"/>
</dbReference>
<comment type="caution">
    <text evidence="12">The sequence shown here is derived from an EMBL/GenBank/DDBJ whole genome shotgun (WGS) entry which is preliminary data.</text>
</comment>
<keyword evidence="5 9" id="KW-0479">Metal-binding</keyword>
<dbReference type="InterPro" id="IPR001128">
    <property type="entry name" value="Cyt_P450"/>
</dbReference>
<evidence type="ECO:0000256" key="3">
    <source>
        <dbReference type="ARBA" id="ARBA00010617"/>
    </source>
</evidence>
<dbReference type="Pfam" id="PF00067">
    <property type="entry name" value="p450"/>
    <property type="match status" value="1"/>
</dbReference>
<dbReference type="Gene3D" id="1.10.630.10">
    <property type="entry name" value="Cytochrome P450"/>
    <property type="match status" value="1"/>
</dbReference>
<evidence type="ECO:0000256" key="9">
    <source>
        <dbReference type="PIRSR" id="PIRSR602401-1"/>
    </source>
</evidence>
<name>A0A8H7F902_AGABI</name>
<evidence type="ECO:0000256" key="2">
    <source>
        <dbReference type="ARBA" id="ARBA00005179"/>
    </source>
</evidence>
<feature type="signal peptide" evidence="11">
    <location>
        <begin position="1"/>
        <end position="17"/>
    </location>
</feature>
<dbReference type="CDD" id="cd11065">
    <property type="entry name" value="CYP64-like"/>
    <property type="match status" value="1"/>
</dbReference>
<keyword evidence="8 10" id="KW-0503">Monooxygenase</keyword>
<dbReference type="PRINTS" id="PR00385">
    <property type="entry name" value="P450"/>
</dbReference>
<dbReference type="InterPro" id="IPR036396">
    <property type="entry name" value="Cyt_P450_sf"/>
</dbReference>